<protein>
    <submittedName>
        <fullName evidence="2">Uncharacterized protein</fullName>
    </submittedName>
</protein>
<name>A0A6M3J4Z6_9ZZZZ</name>
<dbReference type="EMBL" id="MT141522">
    <property type="protein sequence ID" value="QJA64568.1"/>
    <property type="molecule type" value="Genomic_DNA"/>
</dbReference>
<dbReference type="AlphaFoldDB" id="A0A6M3J4Z6"/>
<reference evidence="2" key="1">
    <citation type="submission" date="2020-03" db="EMBL/GenBank/DDBJ databases">
        <title>The deep terrestrial virosphere.</title>
        <authorList>
            <person name="Holmfeldt K."/>
            <person name="Nilsson E."/>
            <person name="Simone D."/>
            <person name="Lopez-Fernandez M."/>
            <person name="Wu X."/>
            <person name="de Brujin I."/>
            <person name="Lundin D."/>
            <person name="Andersson A."/>
            <person name="Bertilsson S."/>
            <person name="Dopson M."/>
        </authorList>
    </citation>
    <scope>NUCLEOTIDE SEQUENCE</scope>
    <source>
        <strain evidence="2">MM415B00488</strain>
    </source>
</reference>
<accession>A0A6M3J4Z6</accession>
<evidence type="ECO:0000313" key="2">
    <source>
        <dbReference type="EMBL" id="QJA64568.1"/>
    </source>
</evidence>
<evidence type="ECO:0000256" key="1">
    <source>
        <dbReference type="SAM" id="MobiDB-lite"/>
    </source>
</evidence>
<proteinExistence type="predicted"/>
<feature type="region of interest" description="Disordered" evidence="1">
    <location>
        <begin position="116"/>
        <end position="145"/>
    </location>
</feature>
<dbReference type="PROSITE" id="PS51257">
    <property type="entry name" value="PROKAR_LIPOPROTEIN"/>
    <property type="match status" value="1"/>
</dbReference>
<sequence length="145" mass="15468">MRRIVLLVLCFALTGCPAFWSALPRMAQGAQMIGSLLDVAAAGSESYYARHPSQAAQAEVAQALRLARTALAALDAGVLAAEGADDEDLALRRSRALEAYEQLRLLLDGLGVLDARPPDGGAETSAPLPEPFELPPADEIERRMR</sequence>
<gene>
    <name evidence="2" type="ORF">MM415B00488_0016</name>
</gene>
<organism evidence="2">
    <name type="scientific">viral metagenome</name>
    <dbReference type="NCBI Taxonomy" id="1070528"/>
    <lineage>
        <taxon>unclassified sequences</taxon>
        <taxon>metagenomes</taxon>
        <taxon>organismal metagenomes</taxon>
    </lineage>
</organism>